<keyword evidence="3" id="KW-1185">Reference proteome</keyword>
<accession>A0ABR8XSX3</accession>
<dbReference type="RefSeq" id="WP_191705501.1">
    <property type="nucleotide sequence ID" value="NZ_JACSPW010000031.1"/>
</dbReference>
<sequence>MKKLAIVGAVIVLLFAGIIVLTNMKNSEKLEDNPYGTDNLKQSTIDLLDDENYQNIILPDALAKKIESGNGVVGYFFSPECSHCKNYTPKLMPIADEMDIQVDQLNILEYTNEWDTYNITATPTLIYFENGEEVARLEGDAPDETTRQFFNDIVLN</sequence>
<dbReference type="CDD" id="cd02947">
    <property type="entry name" value="TRX_family"/>
    <property type="match status" value="1"/>
</dbReference>
<evidence type="ECO:0000313" key="3">
    <source>
        <dbReference type="Proteomes" id="UP000600565"/>
    </source>
</evidence>
<name>A0ABR8XSX3_9BACL</name>
<feature type="domain" description="Thioredoxin" evidence="1">
    <location>
        <begin position="66"/>
        <end position="149"/>
    </location>
</feature>
<evidence type="ECO:0000259" key="1">
    <source>
        <dbReference type="Pfam" id="PF00085"/>
    </source>
</evidence>
<reference evidence="2 3" key="1">
    <citation type="submission" date="2020-08" db="EMBL/GenBank/DDBJ databases">
        <title>A Genomic Blueprint of the Chicken Gut Microbiome.</title>
        <authorList>
            <person name="Gilroy R."/>
            <person name="Ravi A."/>
            <person name="Getino M."/>
            <person name="Pursley I."/>
            <person name="Horton D.L."/>
            <person name="Alikhan N.-F."/>
            <person name="Baker D."/>
            <person name="Gharbi K."/>
            <person name="Hall N."/>
            <person name="Watson M."/>
            <person name="Adriaenssens E.M."/>
            <person name="Foster-Nyarko E."/>
            <person name="Jarju S."/>
            <person name="Secka A."/>
            <person name="Antonio M."/>
            <person name="Oren A."/>
            <person name="Chaudhuri R."/>
            <person name="La Ragione R.M."/>
            <person name="Hildebrand F."/>
            <person name="Pallen M.J."/>
        </authorList>
    </citation>
    <scope>NUCLEOTIDE SEQUENCE [LARGE SCALE GENOMIC DNA]</scope>
    <source>
        <strain evidence="2 3">Sa1YVA6</strain>
    </source>
</reference>
<dbReference type="InterPro" id="IPR036249">
    <property type="entry name" value="Thioredoxin-like_sf"/>
</dbReference>
<dbReference type="SUPFAM" id="SSF52833">
    <property type="entry name" value="Thioredoxin-like"/>
    <property type="match status" value="1"/>
</dbReference>
<dbReference type="InterPro" id="IPR013766">
    <property type="entry name" value="Thioredoxin_domain"/>
</dbReference>
<comment type="caution">
    <text evidence="2">The sequence shown here is derived from an EMBL/GenBank/DDBJ whole genome shotgun (WGS) entry which is preliminary data.</text>
</comment>
<dbReference type="Pfam" id="PF00085">
    <property type="entry name" value="Thioredoxin"/>
    <property type="match status" value="1"/>
</dbReference>
<organism evidence="2 3">
    <name type="scientific">Solibacillus merdavium</name>
    <dbReference type="NCBI Taxonomy" id="2762218"/>
    <lineage>
        <taxon>Bacteria</taxon>
        <taxon>Bacillati</taxon>
        <taxon>Bacillota</taxon>
        <taxon>Bacilli</taxon>
        <taxon>Bacillales</taxon>
        <taxon>Caryophanaceae</taxon>
        <taxon>Solibacillus</taxon>
    </lineage>
</organism>
<gene>
    <name evidence="2" type="ORF">H9632_18340</name>
</gene>
<evidence type="ECO:0000313" key="2">
    <source>
        <dbReference type="EMBL" id="MBD8035022.1"/>
    </source>
</evidence>
<dbReference type="EMBL" id="JACSPW010000031">
    <property type="protein sequence ID" value="MBD8035022.1"/>
    <property type="molecule type" value="Genomic_DNA"/>
</dbReference>
<dbReference type="Gene3D" id="3.40.30.10">
    <property type="entry name" value="Glutaredoxin"/>
    <property type="match status" value="1"/>
</dbReference>
<proteinExistence type="predicted"/>
<dbReference type="Proteomes" id="UP000600565">
    <property type="component" value="Unassembled WGS sequence"/>
</dbReference>
<protein>
    <submittedName>
        <fullName evidence="2">Thioredoxin family protein</fullName>
    </submittedName>
</protein>